<dbReference type="InterPro" id="IPR050189">
    <property type="entry name" value="MFS_Efflux_Transporters"/>
</dbReference>
<organism evidence="10 11">
    <name type="scientific">Oceanobacillus piezotolerans</name>
    <dbReference type="NCBI Taxonomy" id="2448030"/>
    <lineage>
        <taxon>Bacteria</taxon>
        <taxon>Bacillati</taxon>
        <taxon>Bacillota</taxon>
        <taxon>Bacilli</taxon>
        <taxon>Bacillales</taxon>
        <taxon>Bacillaceae</taxon>
        <taxon>Oceanobacillus</taxon>
    </lineage>
</organism>
<keyword evidence="5 8" id="KW-0812">Transmembrane</keyword>
<gene>
    <name evidence="10" type="ORF">D8M04_03630</name>
</gene>
<dbReference type="Proteomes" id="UP000270219">
    <property type="component" value="Unassembled WGS sequence"/>
</dbReference>
<dbReference type="RefSeq" id="WP_121521482.1">
    <property type="nucleotide sequence ID" value="NZ_RCHR01000001.1"/>
</dbReference>
<sequence>MNKKKWDLFALSSIPLAMTLGNSMFIPVLPIIEKEIGISSFQSSLIITVYSIIAILLIPLAGYLSDRIGRKKVIIPSLIISAIGGIVSTLAAWMVEDPYILILVGRFLQGAGAAGAFPVVIPTVGDMFEDEKEMSNSLGIIETSNTFGKVLSPIFGAVLAASIWYLPFASVPVLSVISLLLIAKFVKVPNKNEEGKKKSFRNFIEEIKETFHHNGRWLMAVFIIGCLNMFILFSFLFHLSSLLEDKYDITGILKGVVLAIPLLFLCTASYFCGKKIGGNKIVMRTVILISNLGGAVALAFINNNMGLFLMILLLTITGIGIGLSLPCLDTLITAGISKEERGTITSLYSSMRFLGVAAGPFVTALLLENNIKYIYLIFASFSMFAALLAFWAIKPEREKKVVAQQ</sequence>
<feature type="transmembrane region" description="Helical" evidence="8">
    <location>
        <begin position="41"/>
        <end position="61"/>
    </location>
</feature>
<protein>
    <submittedName>
        <fullName evidence="10">MFS transporter</fullName>
    </submittedName>
</protein>
<comment type="caution">
    <text evidence="10">The sequence shown here is derived from an EMBL/GenBank/DDBJ whole genome shotgun (WGS) entry which is preliminary data.</text>
</comment>
<dbReference type="EMBL" id="RCHR01000001">
    <property type="protein sequence ID" value="RLL48364.1"/>
    <property type="molecule type" value="Genomic_DNA"/>
</dbReference>
<evidence type="ECO:0000313" key="10">
    <source>
        <dbReference type="EMBL" id="RLL48364.1"/>
    </source>
</evidence>
<comment type="similarity">
    <text evidence="2">Belongs to the major facilitator superfamily. TCR/Tet family.</text>
</comment>
<feature type="transmembrane region" description="Helical" evidence="8">
    <location>
        <begin position="281"/>
        <end position="301"/>
    </location>
</feature>
<evidence type="ECO:0000256" key="7">
    <source>
        <dbReference type="ARBA" id="ARBA00023136"/>
    </source>
</evidence>
<evidence type="ECO:0000256" key="4">
    <source>
        <dbReference type="ARBA" id="ARBA00022475"/>
    </source>
</evidence>
<keyword evidence="6 8" id="KW-1133">Transmembrane helix</keyword>
<evidence type="ECO:0000256" key="2">
    <source>
        <dbReference type="ARBA" id="ARBA00007520"/>
    </source>
</evidence>
<dbReference type="OrthoDB" id="2986280at2"/>
<dbReference type="Pfam" id="PF07690">
    <property type="entry name" value="MFS_1"/>
    <property type="match status" value="2"/>
</dbReference>
<comment type="subcellular location">
    <subcellularLocation>
        <location evidence="1">Cell membrane</location>
        <topology evidence="1">Multi-pass membrane protein</topology>
    </subcellularLocation>
</comment>
<feature type="transmembrane region" description="Helical" evidence="8">
    <location>
        <begin position="251"/>
        <end position="272"/>
    </location>
</feature>
<feature type="transmembrane region" description="Helical" evidence="8">
    <location>
        <begin position="373"/>
        <end position="393"/>
    </location>
</feature>
<dbReference type="InterPro" id="IPR036259">
    <property type="entry name" value="MFS_trans_sf"/>
</dbReference>
<dbReference type="AlphaFoldDB" id="A0A498DB58"/>
<feature type="transmembrane region" description="Helical" evidence="8">
    <location>
        <begin position="99"/>
        <end position="125"/>
    </location>
</feature>
<dbReference type="Gene3D" id="1.20.1250.20">
    <property type="entry name" value="MFS general substrate transporter like domains"/>
    <property type="match status" value="1"/>
</dbReference>
<dbReference type="GO" id="GO:0005886">
    <property type="term" value="C:plasma membrane"/>
    <property type="evidence" value="ECO:0007669"/>
    <property type="project" value="UniProtKB-SubCell"/>
</dbReference>
<proteinExistence type="inferred from homology"/>
<evidence type="ECO:0000259" key="9">
    <source>
        <dbReference type="PROSITE" id="PS50850"/>
    </source>
</evidence>
<keyword evidence="7 8" id="KW-0472">Membrane</keyword>
<dbReference type="GO" id="GO:0022857">
    <property type="term" value="F:transmembrane transporter activity"/>
    <property type="evidence" value="ECO:0007669"/>
    <property type="project" value="InterPro"/>
</dbReference>
<dbReference type="CDD" id="cd17474">
    <property type="entry name" value="MFS_YfmO_like"/>
    <property type="match status" value="1"/>
</dbReference>
<keyword evidence="4" id="KW-1003">Cell membrane</keyword>
<dbReference type="SUPFAM" id="SSF103473">
    <property type="entry name" value="MFS general substrate transporter"/>
    <property type="match status" value="1"/>
</dbReference>
<accession>A0A498DB58</accession>
<evidence type="ECO:0000256" key="1">
    <source>
        <dbReference type="ARBA" id="ARBA00004651"/>
    </source>
</evidence>
<feature type="transmembrane region" description="Helical" evidence="8">
    <location>
        <begin position="307"/>
        <end position="328"/>
    </location>
</feature>
<feature type="transmembrane region" description="Helical" evidence="8">
    <location>
        <begin position="217"/>
        <end position="239"/>
    </location>
</feature>
<keyword evidence="11" id="KW-1185">Reference proteome</keyword>
<dbReference type="InterPro" id="IPR001958">
    <property type="entry name" value="Tet-R_TetA/multi-R_MdtG-like"/>
</dbReference>
<dbReference type="InterPro" id="IPR011701">
    <property type="entry name" value="MFS"/>
</dbReference>
<dbReference type="InterPro" id="IPR020846">
    <property type="entry name" value="MFS_dom"/>
</dbReference>
<evidence type="ECO:0000256" key="5">
    <source>
        <dbReference type="ARBA" id="ARBA00022692"/>
    </source>
</evidence>
<dbReference type="PRINTS" id="PR01035">
    <property type="entry name" value="TCRTETA"/>
</dbReference>
<evidence type="ECO:0000256" key="3">
    <source>
        <dbReference type="ARBA" id="ARBA00022448"/>
    </source>
</evidence>
<evidence type="ECO:0000256" key="6">
    <source>
        <dbReference type="ARBA" id="ARBA00022989"/>
    </source>
</evidence>
<reference evidence="10 11" key="1">
    <citation type="submission" date="2018-10" db="EMBL/GenBank/DDBJ databases">
        <title>Oceanobacillus sp. YLB-02 draft genome.</title>
        <authorList>
            <person name="Yu L."/>
        </authorList>
    </citation>
    <scope>NUCLEOTIDE SEQUENCE [LARGE SCALE GENOMIC DNA]</scope>
    <source>
        <strain evidence="10 11">YLB-02</strain>
    </source>
</reference>
<dbReference type="PANTHER" id="PTHR43124">
    <property type="entry name" value="PURINE EFFLUX PUMP PBUE"/>
    <property type="match status" value="1"/>
</dbReference>
<name>A0A498DB58_9BACI</name>
<evidence type="ECO:0000256" key="8">
    <source>
        <dbReference type="SAM" id="Phobius"/>
    </source>
</evidence>
<feature type="transmembrane region" description="Helical" evidence="8">
    <location>
        <begin position="73"/>
        <end position="93"/>
    </location>
</feature>
<dbReference type="PROSITE" id="PS00216">
    <property type="entry name" value="SUGAR_TRANSPORT_1"/>
    <property type="match status" value="1"/>
</dbReference>
<keyword evidence="3" id="KW-0813">Transport</keyword>
<dbReference type="InterPro" id="IPR005829">
    <property type="entry name" value="Sugar_transporter_CS"/>
</dbReference>
<feature type="domain" description="Major facilitator superfamily (MFS) profile" evidence="9">
    <location>
        <begin position="7"/>
        <end position="397"/>
    </location>
</feature>
<evidence type="ECO:0000313" key="11">
    <source>
        <dbReference type="Proteomes" id="UP000270219"/>
    </source>
</evidence>
<feature type="transmembrane region" description="Helical" evidence="8">
    <location>
        <begin position="349"/>
        <end position="367"/>
    </location>
</feature>
<dbReference type="PROSITE" id="PS50850">
    <property type="entry name" value="MFS"/>
    <property type="match status" value="1"/>
</dbReference>
<feature type="transmembrane region" description="Helical" evidence="8">
    <location>
        <begin position="171"/>
        <end position="188"/>
    </location>
</feature>
<dbReference type="PANTHER" id="PTHR43124:SF3">
    <property type="entry name" value="CHLORAMPHENICOL EFFLUX PUMP RV0191"/>
    <property type="match status" value="1"/>
</dbReference>